<dbReference type="AlphaFoldDB" id="A0A2P2NK60"/>
<name>A0A2P2NK60_RHIMU</name>
<reference evidence="1" key="1">
    <citation type="submission" date="2018-02" db="EMBL/GenBank/DDBJ databases">
        <title>Rhizophora mucronata_Transcriptome.</title>
        <authorList>
            <person name="Meera S.P."/>
            <person name="Sreeshan A."/>
            <person name="Augustine A."/>
        </authorList>
    </citation>
    <scope>NUCLEOTIDE SEQUENCE</scope>
    <source>
        <tissue evidence="1">Leaf</tissue>
    </source>
</reference>
<proteinExistence type="predicted"/>
<accession>A0A2P2NK60</accession>
<organism evidence="1">
    <name type="scientific">Rhizophora mucronata</name>
    <name type="common">Asiatic mangrove</name>
    <dbReference type="NCBI Taxonomy" id="61149"/>
    <lineage>
        <taxon>Eukaryota</taxon>
        <taxon>Viridiplantae</taxon>
        <taxon>Streptophyta</taxon>
        <taxon>Embryophyta</taxon>
        <taxon>Tracheophyta</taxon>
        <taxon>Spermatophyta</taxon>
        <taxon>Magnoliopsida</taxon>
        <taxon>eudicotyledons</taxon>
        <taxon>Gunneridae</taxon>
        <taxon>Pentapetalae</taxon>
        <taxon>rosids</taxon>
        <taxon>fabids</taxon>
        <taxon>Malpighiales</taxon>
        <taxon>Rhizophoraceae</taxon>
        <taxon>Rhizophora</taxon>
    </lineage>
</organism>
<dbReference type="EMBL" id="GGEC01062395">
    <property type="protein sequence ID" value="MBX42879.1"/>
    <property type="molecule type" value="Transcribed_RNA"/>
</dbReference>
<sequence>MDKNKHIKGFSNGKSSKLLSIKNIGHLATYPCHAMTNLGAQMVCKIVCSFQNTQSIHNPLDVISPTPPNDNDDQIIKATTSI</sequence>
<protein>
    <submittedName>
        <fullName evidence="1">Uncharacterized protein</fullName>
    </submittedName>
</protein>
<evidence type="ECO:0000313" key="1">
    <source>
        <dbReference type="EMBL" id="MBX42879.1"/>
    </source>
</evidence>